<protein>
    <recommendedName>
        <fullName evidence="1">ImpA N-terminal domain-containing protein</fullName>
    </recommendedName>
</protein>
<dbReference type="Proteomes" id="UP000077852">
    <property type="component" value="Unassembled WGS sequence"/>
</dbReference>
<proteinExistence type="predicted"/>
<dbReference type="PANTHER" id="PTHR37951:SF1">
    <property type="entry name" value="TYPE VI SECRETION SYSTEM COMPONENT TSSA1"/>
    <property type="match status" value="1"/>
</dbReference>
<sequence length="428" mass="46832">MARRLPGTRARMEHTLMAALLSPLNTEAAADGFAPDLAAFLAPLAIDTTEGPAGPSLRYDPVYARIREARTEEDASLPMGEWTRPLKKADWRAAEMLCTELLQRRSKDLQVAAWLTEAWLHRHGIDGLIAGARLLEGLVREFWEGVHPRIGDDGDADMRAAAFVWANDTLAQALLMRVPLVPWPELNPPFINLCEWQRAITTEFGTASARAKAAKATKQDDGTAGAVASRQDILDRAGYDVYALAYLDDRLALAWEAWDGLAALLDERLGASAPSLSKVTDMLAQLRQAVRSMLQGRDPRDEEEPEPAAEAAELLHADWAADASAISATSMDDNHMSEASFTPPLAAIGLLPQAAASGQIGSRAEAYRLLELAAAYLMREEPHSPTPYLVNRAVAWGRMPLPQLMQEVLREDGDLNRFFSIIGVRPEA</sequence>
<accession>A0AA91I7I0</accession>
<dbReference type="Pfam" id="PF06812">
    <property type="entry name" value="ImpA_N"/>
    <property type="match status" value="1"/>
</dbReference>
<evidence type="ECO:0000313" key="3">
    <source>
        <dbReference type="Proteomes" id="UP000077852"/>
    </source>
</evidence>
<feature type="domain" description="ImpA N-terminal" evidence="1">
    <location>
        <begin position="50"/>
        <end position="167"/>
    </location>
</feature>
<dbReference type="EMBL" id="LVHG01000116">
    <property type="protein sequence ID" value="OAK53544.1"/>
    <property type="molecule type" value="Genomic_DNA"/>
</dbReference>
<evidence type="ECO:0000259" key="1">
    <source>
        <dbReference type="Pfam" id="PF06812"/>
    </source>
</evidence>
<organism evidence="2 3">
    <name type="scientific">Variovorax paradoxus</name>
    <dbReference type="NCBI Taxonomy" id="34073"/>
    <lineage>
        <taxon>Bacteria</taxon>
        <taxon>Pseudomonadati</taxon>
        <taxon>Pseudomonadota</taxon>
        <taxon>Betaproteobacteria</taxon>
        <taxon>Burkholderiales</taxon>
        <taxon>Comamonadaceae</taxon>
        <taxon>Variovorax</taxon>
    </lineage>
</organism>
<reference evidence="2 3" key="1">
    <citation type="submission" date="2016-03" db="EMBL/GenBank/DDBJ databases">
        <title>Genome sequence of Variovorax paradoxus KB5.</title>
        <authorList>
            <person name="Jeong H."/>
            <person name="Hong C.E."/>
            <person name="Jo S.H."/>
            <person name="Park J.M."/>
        </authorList>
    </citation>
    <scope>NUCLEOTIDE SEQUENCE [LARGE SCALE GENOMIC DNA]</scope>
    <source>
        <strain evidence="2 3">KB5</strain>
    </source>
</reference>
<evidence type="ECO:0000313" key="2">
    <source>
        <dbReference type="EMBL" id="OAK53544.1"/>
    </source>
</evidence>
<gene>
    <name evidence="2" type="ORF">A3K87_32100</name>
</gene>
<dbReference type="AlphaFoldDB" id="A0AA91I7I0"/>
<dbReference type="NCBIfam" id="TIGR03363">
    <property type="entry name" value="VI_chp_8"/>
    <property type="match status" value="1"/>
</dbReference>
<dbReference type="InterPro" id="IPR010657">
    <property type="entry name" value="ImpA_N"/>
</dbReference>
<name>A0AA91I7I0_VARPD</name>
<dbReference type="PANTHER" id="PTHR37951">
    <property type="entry name" value="CYTOPLASMIC PROTEIN-RELATED"/>
    <property type="match status" value="1"/>
</dbReference>
<dbReference type="InterPro" id="IPR017740">
    <property type="entry name" value="TssA-like"/>
</dbReference>
<comment type="caution">
    <text evidence="2">The sequence shown here is derived from an EMBL/GenBank/DDBJ whole genome shotgun (WGS) entry which is preliminary data.</text>
</comment>